<accession>A0A1F7X3R3</accession>
<protein>
    <recommendedName>
        <fullName evidence="5">Type II secretion system protein GspG C-terminal domain-containing protein</fullName>
    </recommendedName>
</protein>
<organism evidence="3 4">
    <name type="scientific">Candidatus Woesebacteria bacterium RBG_13_36_22</name>
    <dbReference type="NCBI Taxonomy" id="1802478"/>
    <lineage>
        <taxon>Bacteria</taxon>
        <taxon>Candidatus Woeseibacteriota</taxon>
    </lineage>
</organism>
<dbReference type="PRINTS" id="PR00813">
    <property type="entry name" value="BCTERIALGSPG"/>
</dbReference>
<dbReference type="NCBIfam" id="TIGR02532">
    <property type="entry name" value="IV_pilin_GFxxxE"/>
    <property type="match status" value="1"/>
</dbReference>
<evidence type="ECO:0000256" key="2">
    <source>
        <dbReference type="SAM" id="Phobius"/>
    </source>
</evidence>
<dbReference type="InterPro" id="IPR012902">
    <property type="entry name" value="N_methyl_site"/>
</dbReference>
<dbReference type="SUPFAM" id="SSF54523">
    <property type="entry name" value="Pili subunits"/>
    <property type="match status" value="1"/>
</dbReference>
<sequence>MLIKSRIFQTPNNSQKGFTLIEILVAIAIIAILLALSAFGFQGAMENTRDTRRKSDLKQYQTALEQYANKNNGFYPGRTGGTDAHSTLCGYLSMTNCPNDPTYNSATGTPIYRYFTSDGGNTGLPQATTNVLWSIIEATSATDYWVVCSNGKSGLTTSSPSGTCPL</sequence>
<name>A0A1F7X3R3_9BACT</name>
<dbReference type="AlphaFoldDB" id="A0A1F7X3R3"/>
<keyword evidence="2" id="KW-0812">Transmembrane</keyword>
<evidence type="ECO:0000313" key="4">
    <source>
        <dbReference type="Proteomes" id="UP000176939"/>
    </source>
</evidence>
<gene>
    <name evidence="3" type="ORF">A2Z67_01190</name>
</gene>
<reference evidence="3 4" key="1">
    <citation type="journal article" date="2016" name="Nat. Commun.">
        <title>Thousands of microbial genomes shed light on interconnected biogeochemical processes in an aquifer system.</title>
        <authorList>
            <person name="Anantharaman K."/>
            <person name="Brown C.T."/>
            <person name="Hug L.A."/>
            <person name="Sharon I."/>
            <person name="Castelle C.J."/>
            <person name="Probst A.J."/>
            <person name="Thomas B.C."/>
            <person name="Singh A."/>
            <person name="Wilkins M.J."/>
            <person name="Karaoz U."/>
            <person name="Brodie E.L."/>
            <person name="Williams K.H."/>
            <person name="Hubbard S.S."/>
            <person name="Banfield J.F."/>
        </authorList>
    </citation>
    <scope>NUCLEOTIDE SEQUENCE [LARGE SCALE GENOMIC DNA]</scope>
</reference>
<dbReference type="Pfam" id="PF07963">
    <property type="entry name" value="N_methyl"/>
    <property type="match status" value="1"/>
</dbReference>
<keyword evidence="1" id="KW-0488">Methylation</keyword>
<dbReference type="GO" id="GO:0015628">
    <property type="term" value="P:protein secretion by the type II secretion system"/>
    <property type="evidence" value="ECO:0007669"/>
    <property type="project" value="InterPro"/>
</dbReference>
<dbReference type="Gene3D" id="3.30.700.10">
    <property type="entry name" value="Glycoprotein, Type 4 Pilin"/>
    <property type="match status" value="1"/>
</dbReference>
<dbReference type="PANTHER" id="PTHR30093">
    <property type="entry name" value="GENERAL SECRETION PATHWAY PROTEIN G"/>
    <property type="match status" value="1"/>
</dbReference>
<dbReference type="InterPro" id="IPR045584">
    <property type="entry name" value="Pilin-like"/>
</dbReference>
<dbReference type="PROSITE" id="PS00409">
    <property type="entry name" value="PROKAR_NTER_METHYL"/>
    <property type="match status" value="1"/>
</dbReference>
<dbReference type="Proteomes" id="UP000176939">
    <property type="component" value="Unassembled WGS sequence"/>
</dbReference>
<feature type="transmembrane region" description="Helical" evidence="2">
    <location>
        <begin position="20"/>
        <end position="44"/>
    </location>
</feature>
<evidence type="ECO:0000313" key="3">
    <source>
        <dbReference type="EMBL" id="OGM09008.1"/>
    </source>
</evidence>
<keyword evidence="2" id="KW-1133">Transmembrane helix</keyword>
<evidence type="ECO:0000256" key="1">
    <source>
        <dbReference type="ARBA" id="ARBA00022481"/>
    </source>
</evidence>
<dbReference type="InterPro" id="IPR000983">
    <property type="entry name" value="Bac_GSPG_pilin"/>
</dbReference>
<comment type="caution">
    <text evidence="3">The sequence shown here is derived from an EMBL/GenBank/DDBJ whole genome shotgun (WGS) entry which is preliminary data.</text>
</comment>
<dbReference type="EMBL" id="MGFQ01000030">
    <property type="protein sequence ID" value="OGM09008.1"/>
    <property type="molecule type" value="Genomic_DNA"/>
</dbReference>
<evidence type="ECO:0008006" key="5">
    <source>
        <dbReference type="Google" id="ProtNLM"/>
    </source>
</evidence>
<proteinExistence type="predicted"/>
<dbReference type="GO" id="GO:0015627">
    <property type="term" value="C:type II protein secretion system complex"/>
    <property type="evidence" value="ECO:0007669"/>
    <property type="project" value="InterPro"/>
</dbReference>
<keyword evidence="2" id="KW-0472">Membrane</keyword>